<organism evidence="2 3">
    <name type="scientific">Piscinibacter gummiphilus</name>
    <dbReference type="NCBI Taxonomy" id="946333"/>
    <lineage>
        <taxon>Bacteria</taxon>
        <taxon>Pseudomonadati</taxon>
        <taxon>Pseudomonadota</taxon>
        <taxon>Betaproteobacteria</taxon>
        <taxon>Burkholderiales</taxon>
        <taxon>Sphaerotilaceae</taxon>
        <taxon>Piscinibacter</taxon>
    </lineage>
</organism>
<proteinExistence type="predicted"/>
<reference evidence="2 3" key="1">
    <citation type="submission" date="2016-04" db="EMBL/GenBank/DDBJ databases">
        <title>Complete genome sequence of natural rubber-degrading, novel Gram-negative bacterium, Rhizobacter gummiphilus strain NS21.</title>
        <authorList>
            <person name="Tabata M."/>
            <person name="Kasai D."/>
            <person name="Fukuda M."/>
        </authorList>
    </citation>
    <scope>NUCLEOTIDE SEQUENCE [LARGE SCALE GENOMIC DNA]</scope>
    <source>
        <strain evidence="2 3">NS21</strain>
    </source>
</reference>
<dbReference type="AlphaFoldDB" id="A0A1W6LIH3"/>
<name>A0A1W6LIH3_9BURK</name>
<dbReference type="Proteomes" id="UP000193427">
    <property type="component" value="Chromosome"/>
</dbReference>
<accession>A0A1W6LIH3</accession>
<sequence>MAAPAFAAPAPPAPGPADTPWPFAVKVSGTLSLLVYPPQLDHWDGGVLKALAAVVAREGSGDKTRNTYGTVSIEANTLVDKGARRVTLDHIRIAHAEFPTAGNEAQAWVDALQKDAATRTRTIPLDLLESQLHNAAAGRSAEALPLRNDPPAVVFSRRPAILVTIDGNPHYGTLQGNPLQRVINTRVLLVRDADGRHYLHVFDGWLTATSLSSEWTVLPRESADLAALREVAEKNRAADLLSGTTVSTAQGAKSAEKPPSLKTGTVPAIVIAMRPTELVVSDGDWSWTPVPGTRLLYVSNTTGNIFRDNGDQQVYLLLSGRWFRGPGENGPWTYVAANALPEDFAKIPDDSPKENAKASVAGTPQAHEAAIAATVPQTAAVRISQTKMQPLRFDGAVQWSGIPGTALQYAQNSATPVIRIDDRTFYALENGVWFVATSEQGPWVVATTVPAVIYGIPPASPLHYVTYVRIYGVQGDVVYEGYAAGYQGTYIDPVTGVVVYGTGYVYDPWLGTIWVGYPPTYGYATAVTYTPWTGWFFGFCFGWAWGAATSAWGWGWGPYPYWGPWGYGWGGWWGGAAYGPRGGMAAWGPGGWAGYTGPIYQRWGNTAAVSRYTGGFDAWTGNQWATRSGIAYNSRTGITAAGQRGVVSNVYTGNFAAGSRGVVTGPGGVVAGGTRGVAGNTFTGNTVSGNKGFVYNPNTGNVTKVGGIHGDQGGVGHIGDDVYAGHDGNVYRNTGDGWQKHTDGGWQPVNPGGGAAPASRLGEGGAGQRNPNLVQRPGAGGGGERAPDIGQQLDHDRAGRMAGMDRANRFEGARGGMQRSFGGGRLGGGGFHGGFRR</sequence>
<protein>
    <submittedName>
        <fullName evidence="2">Autotransporter</fullName>
    </submittedName>
</protein>
<feature type="region of interest" description="Disordered" evidence="1">
    <location>
        <begin position="737"/>
        <end position="791"/>
    </location>
</feature>
<evidence type="ECO:0000256" key="1">
    <source>
        <dbReference type="SAM" id="MobiDB-lite"/>
    </source>
</evidence>
<dbReference type="EMBL" id="CP015118">
    <property type="protein sequence ID" value="ARN24055.1"/>
    <property type="molecule type" value="Genomic_DNA"/>
</dbReference>
<evidence type="ECO:0000313" key="2">
    <source>
        <dbReference type="EMBL" id="ARN24055.1"/>
    </source>
</evidence>
<gene>
    <name evidence="2" type="ORF">A4W93_25475</name>
</gene>
<evidence type="ECO:0000313" key="3">
    <source>
        <dbReference type="Proteomes" id="UP000193427"/>
    </source>
</evidence>
<keyword evidence="3" id="KW-1185">Reference proteome</keyword>
<dbReference type="KEGG" id="rgu:A4W93_25475"/>
<feature type="region of interest" description="Disordered" evidence="1">
    <location>
        <begin position="814"/>
        <end position="837"/>
    </location>
</feature>
<dbReference type="STRING" id="946333.A4W93_25475"/>
<feature type="compositionally biased region" description="Gly residues" evidence="1">
    <location>
        <begin position="821"/>
        <end position="837"/>
    </location>
</feature>